<evidence type="ECO:0000313" key="2">
    <source>
        <dbReference type="Proteomes" id="UP000245609"/>
    </source>
</evidence>
<dbReference type="EMBL" id="MBFS01000642">
    <property type="protein sequence ID" value="PVV02042.1"/>
    <property type="molecule type" value="Genomic_DNA"/>
</dbReference>
<proteinExistence type="predicted"/>
<dbReference type="Proteomes" id="UP000245609">
    <property type="component" value="Unassembled WGS sequence"/>
</dbReference>
<name>A0A2T9ZBW3_9FUNG</name>
<accession>A0A2T9ZBW3</accession>
<gene>
    <name evidence="1" type="ORF">BB560_003513</name>
</gene>
<dbReference type="AlphaFoldDB" id="A0A2T9ZBW3"/>
<reference evidence="1 2" key="1">
    <citation type="journal article" date="2018" name="MBio">
        <title>Comparative Genomics Reveals the Core Gene Toolbox for the Fungus-Insect Symbiosis.</title>
        <authorList>
            <person name="Wang Y."/>
            <person name="Stata M."/>
            <person name="Wang W."/>
            <person name="Stajich J.E."/>
            <person name="White M.M."/>
            <person name="Moncalvo J.M."/>
        </authorList>
    </citation>
    <scope>NUCLEOTIDE SEQUENCE [LARGE SCALE GENOMIC DNA]</scope>
    <source>
        <strain evidence="1 2">SC-DP-2</strain>
    </source>
</reference>
<keyword evidence="2" id="KW-1185">Reference proteome</keyword>
<protein>
    <submittedName>
        <fullName evidence="1">Uncharacterized protein</fullName>
    </submittedName>
</protein>
<feature type="non-terminal residue" evidence="1">
    <location>
        <position position="1"/>
    </location>
</feature>
<sequence>FYYVRYFASQPLMSKLWGNVYSRSESSKLPIKRSLNQSVLILPINNPWKISPYFEMSNYWFTIDGLEKRSQ</sequence>
<evidence type="ECO:0000313" key="1">
    <source>
        <dbReference type="EMBL" id="PVV02042.1"/>
    </source>
</evidence>
<comment type="caution">
    <text evidence="1">The sequence shown here is derived from an EMBL/GenBank/DDBJ whole genome shotgun (WGS) entry which is preliminary data.</text>
</comment>
<organism evidence="1 2">
    <name type="scientific">Smittium megazygosporum</name>
    <dbReference type="NCBI Taxonomy" id="133381"/>
    <lineage>
        <taxon>Eukaryota</taxon>
        <taxon>Fungi</taxon>
        <taxon>Fungi incertae sedis</taxon>
        <taxon>Zoopagomycota</taxon>
        <taxon>Kickxellomycotina</taxon>
        <taxon>Harpellomycetes</taxon>
        <taxon>Harpellales</taxon>
        <taxon>Legeriomycetaceae</taxon>
        <taxon>Smittium</taxon>
    </lineage>
</organism>